<dbReference type="AlphaFoldDB" id="A0A368YXC5"/>
<gene>
    <name evidence="2" type="ORF">DFP89_107127</name>
</gene>
<organism evidence="2 3">
    <name type="scientific">Paracoccus lutimaris</name>
    <dbReference type="NCBI Taxonomy" id="1490030"/>
    <lineage>
        <taxon>Bacteria</taxon>
        <taxon>Pseudomonadati</taxon>
        <taxon>Pseudomonadota</taxon>
        <taxon>Alphaproteobacteria</taxon>
        <taxon>Rhodobacterales</taxon>
        <taxon>Paracoccaceae</taxon>
        <taxon>Paracoccus</taxon>
    </lineage>
</organism>
<dbReference type="Pfam" id="PF01850">
    <property type="entry name" value="PIN"/>
    <property type="match status" value="1"/>
</dbReference>
<protein>
    <submittedName>
        <fullName evidence="2">PIN domain-containing protein</fullName>
    </submittedName>
</protein>
<sequence>MYFDAKAITQLISDEDAAQKAAPAIAALRKRFTSPLAIVEAVLVLGSGKNGAETAAQVQALLDAADIETRDIPPASKLIEAAAKAEGGDALSVLNAAAAEYYEVETFSLEDALAAPAADEVIAEVVTEAAVIETPATPAKSDAKGA</sequence>
<reference evidence="2 3" key="1">
    <citation type="submission" date="2018-07" db="EMBL/GenBank/DDBJ databases">
        <title>Genomic Encyclopedia of Type Strains, Phase III (KMG-III): the genomes of soil and plant-associated and newly described type strains.</title>
        <authorList>
            <person name="Whitman W."/>
        </authorList>
    </citation>
    <scope>NUCLEOTIDE SEQUENCE [LARGE SCALE GENOMIC DNA]</scope>
    <source>
        <strain evidence="2 3">CECT 8525</strain>
    </source>
</reference>
<proteinExistence type="predicted"/>
<dbReference type="Proteomes" id="UP000253345">
    <property type="component" value="Unassembled WGS sequence"/>
</dbReference>
<dbReference type="RefSeq" id="WP_114348989.1">
    <property type="nucleotide sequence ID" value="NZ_QPJL01000007.1"/>
</dbReference>
<dbReference type="OrthoDB" id="32625at2"/>
<accession>A0A368YXC5</accession>
<dbReference type="EMBL" id="QPJL01000007">
    <property type="protein sequence ID" value="RCW84823.1"/>
    <property type="molecule type" value="Genomic_DNA"/>
</dbReference>
<dbReference type="InterPro" id="IPR002716">
    <property type="entry name" value="PIN_dom"/>
</dbReference>
<name>A0A368YXC5_9RHOB</name>
<evidence type="ECO:0000313" key="3">
    <source>
        <dbReference type="Proteomes" id="UP000253345"/>
    </source>
</evidence>
<evidence type="ECO:0000313" key="2">
    <source>
        <dbReference type="EMBL" id="RCW84823.1"/>
    </source>
</evidence>
<comment type="caution">
    <text evidence="2">The sequence shown here is derived from an EMBL/GenBank/DDBJ whole genome shotgun (WGS) entry which is preliminary data.</text>
</comment>
<feature type="domain" description="PIN" evidence="1">
    <location>
        <begin position="1"/>
        <end position="111"/>
    </location>
</feature>
<dbReference type="Gene3D" id="3.40.50.1010">
    <property type="entry name" value="5'-nuclease"/>
    <property type="match status" value="1"/>
</dbReference>
<evidence type="ECO:0000259" key="1">
    <source>
        <dbReference type="Pfam" id="PF01850"/>
    </source>
</evidence>
<keyword evidence="3" id="KW-1185">Reference proteome</keyword>